<dbReference type="PANTHER" id="PTHR21694">
    <property type="entry name" value="COILED-COIL DOMAIN-CONTAINING PROTEIN 63"/>
    <property type="match status" value="1"/>
</dbReference>
<gene>
    <name evidence="5" type="ORF">TVAG_026430</name>
</gene>
<dbReference type="AlphaFoldDB" id="A2DZ46"/>
<name>A2DZ46_TRIV3</name>
<protein>
    <recommendedName>
        <fullName evidence="4">ODAD1 central coiled coil region domain-containing protein</fullName>
    </recommendedName>
</protein>
<feature type="region of interest" description="Disordered" evidence="3">
    <location>
        <begin position="247"/>
        <end position="270"/>
    </location>
</feature>
<dbReference type="InterPro" id="IPR051876">
    <property type="entry name" value="ODA-DC/CCD"/>
</dbReference>
<dbReference type="VEuPathDB" id="TrichDB:TVAGG3_0504920"/>
<dbReference type="EMBL" id="DS113272">
    <property type="protein sequence ID" value="EAY14322.1"/>
    <property type="molecule type" value="Genomic_DNA"/>
</dbReference>
<dbReference type="SMR" id="A2DZ46"/>
<evidence type="ECO:0000256" key="3">
    <source>
        <dbReference type="SAM" id="MobiDB-lite"/>
    </source>
</evidence>
<keyword evidence="1 2" id="KW-0175">Coiled coil</keyword>
<organism evidence="5 6">
    <name type="scientific">Trichomonas vaginalis (strain ATCC PRA-98 / G3)</name>
    <dbReference type="NCBI Taxonomy" id="412133"/>
    <lineage>
        <taxon>Eukaryota</taxon>
        <taxon>Metamonada</taxon>
        <taxon>Parabasalia</taxon>
        <taxon>Trichomonadida</taxon>
        <taxon>Trichomonadidae</taxon>
        <taxon>Trichomonas</taxon>
    </lineage>
</organism>
<evidence type="ECO:0000313" key="6">
    <source>
        <dbReference type="Proteomes" id="UP000001542"/>
    </source>
</evidence>
<dbReference type="OMA" id="MMHKKTQ"/>
<dbReference type="Pfam" id="PF21773">
    <property type="entry name" value="ODAD1_CC"/>
    <property type="match status" value="1"/>
</dbReference>
<feature type="compositionally biased region" description="Polar residues" evidence="3">
    <location>
        <begin position="252"/>
        <end position="262"/>
    </location>
</feature>
<reference evidence="5" key="2">
    <citation type="journal article" date="2007" name="Science">
        <title>Draft genome sequence of the sexually transmitted pathogen Trichomonas vaginalis.</title>
        <authorList>
            <person name="Carlton J.M."/>
            <person name="Hirt R.P."/>
            <person name="Silva J.C."/>
            <person name="Delcher A.L."/>
            <person name="Schatz M."/>
            <person name="Zhao Q."/>
            <person name="Wortman J.R."/>
            <person name="Bidwell S.L."/>
            <person name="Alsmark U.C.M."/>
            <person name="Besteiro S."/>
            <person name="Sicheritz-Ponten T."/>
            <person name="Noel C.J."/>
            <person name="Dacks J.B."/>
            <person name="Foster P.G."/>
            <person name="Simillion C."/>
            <person name="Van de Peer Y."/>
            <person name="Miranda-Saavedra D."/>
            <person name="Barton G.J."/>
            <person name="Westrop G.D."/>
            <person name="Mueller S."/>
            <person name="Dessi D."/>
            <person name="Fiori P.L."/>
            <person name="Ren Q."/>
            <person name="Paulsen I."/>
            <person name="Zhang H."/>
            <person name="Bastida-Corcuera F.D."/>
            <person name="Simoes-Barbosa A."/>
            <person name="Brown M.T."/>
            <person name="Hayes R.D."/>
            <person name="Mukherjee M."/>
            <person name="Okumura C.Y."/>
            <person name="Schneider R."/>
            <person name="Smith A.J."/>
            <person name="Vanacova S."/>
            <person name="Villalvazo M."/>
            <person name="Haas B.J."/>
            <person name="Pertea M."/>
            <person name="Feldblyum T.V."/>
            <person name="Utterback T.R."/>
            <person name="Shu C.L."/>
            <person name="Osoegawa K."/>
            <person name="de Jong P.J."/>
            <person name="Hrdy I."/>
            <person name="Horvathova L."/>
            <person name="Zubacova Z."/>
            <person name="Dolezal P."/>
            <person name="Malik S.B."/>
            <person name="Logsdon J.M. Jr."/>
            <person name="Henze K."/>
            <person name="Gupta A."/>
            <person name="Wang C.C."/>
            <person name="Dunne R.L."/>
            <person name="Upcroft J.A."/>
            <person name="Upcroft P."/>
            <person name="White O."/>
            <person name="Salzberg S.L."/>
            <person name="Tang P."/>
            <person name="Chiu C.-H."/>
            <person name="Lee Y.-S."/>
            <person name="Embley T.M."/>
            <person name="Coombs G.H."/>
            <person name="Mottram J.C."/>
            <person name="Tachezy J."/>
            <person name="Fraser-Liggett C.M."/>
            <person name="Johnson P.J."/>
        </authorList>
    </citation>
    <scope>NUCLEOTIDE SEQUENCE [LARGE SCALE GENOMIC DNA]</scope>
    <source>
        <strain evidence="5">G3</strain>
    </source>
</reference>
<proteinExistence type="predicted"/>
<accession>A2DZ46</accession>
<feature type="domain" description="ODAD1 central coiled coil region" evidence="4">
    <location>
        <begin position="130"/>
        <end position="389"/>
    </location>
</feature>
<dbReference type="KEGG" id="tva:4772310"/>
<evidence type="ECO:0000313" key="5">
    <source>
        <dbReference type="EMBL" id="EAY14322.1"/>
    </source>
</evidence>
<keyword evidence="6" id="KW-1185">Reference proteome</keyword>
<dbReference type="PANTHER" id="PTHR21694:SF18">
    <property type="entry name" value="COILED-COIL DOMAIN-CONTAINING PROTEIN 63"/>
    <property type="match status" value="1"/>
</dbReference>
<dbReference type="STRING" id="5722.A2DZ46"/>
<dbReference type="VEuPathDB" id="TrichDB:TVAG_026430"/>
<dbReference type="Proteomes" id="UP000001542">
    <property type="component" value="Unassembled WGS sequence"/>
</dbReference>
<evidence type="ECO:0000256" key="2">
    <source>
        <dbReference type="SAM" id="Coils"/>
    </source>
</evidence>
<sequence length="501" mass="57561">MENPQEVKELRNKLRMMKFPQDDILNTVRKQQRAIDKQKQANETIKMQITKYEEEIEGYEKNIRDYKSSEERQNLVAKKKNLTNKLGILQADFKAEDDKRRRLEEQVSKARSRAGGMFAQAQENENLQFKVRTIENRLDQALNAYNKQLKKLDASRTQIEELIQERQNFNEVYGKLDKEQTRNADNIASLIDQSNKSYTIRDQKKIDLVLLQKEEKQDQAEDEAELNRLNQMIEGQSLLAMHPHAEQAPIPSLSSQSTNQTDQQEELQKEIDTKSSLVNQIITANKCQKLDELFDKLANFENENYSLFNFVVQRGAEKSSLIDEIDALTQRSSELDSNVELTEEQQNAKLKVLAEQMENTEKGLATHSAIKDTNDAQIKKVYESLEELYVTLELPWDGMPDEKKHVTPLNSSYCLTQIENKLAAFMDEVLANTTNISVDSREFSSSGDRKLSSQRTILIPNSSKVFDVSTDRNGSEKDLLAGVMKPLSVEEMRAKVGLKLN</sequence>
<reference evidence="5" key="1">
    <citation type="submission" date="2006-10" db="EMBL/GenBank/DDBJ databases">
        <authorList>
            <person name="Amadeo P."/>
            <person name="Zhao Q."/>
            <person name="Wortman J."/>
            <person name="Fraser-Liggett C."/>
            <person name="Carlton J."/>
        </authorList>
    </citation>
    <scope>NUCLEOTIDE SEQUENCE</scope>
    <source>
        <strain evidence="5">G3</strain>
    </source>
</reference>
<dbReference type="OrthoDB" id="6766775at2759"/>
<evidence type="ECO:0000259" key="4">
    <source>
        <dbReference type="Pfam" id="PF21773"/>
    </source>
</evidence>
<dbReference type="InParanoid" id="A2DZ46"/>
<dbReference type="InterPro" id="IPR049258">
    <property type="entry name" value="ODAD1_CC"/>
</dbReference>
<dbReference type="RefSeq" id="XP_001326545.1">
    <property type="nucleotide sequence ID" value="XM_001326510.1"/>
</dbReference>
<evidence type="ECO:0000256" key="1">
    <source>
        <dbReference type="ARBA" id="ARBA00023054"/>
    </source>
</evidence>
<feature type="coiled-coil region" evidence="2">
    <location>
        <begin position="28"/>
        <end position="179"/>
    </location>
</feature>